<proteinExistence type="predicted"/>
<sequence>MIGVRVCILDDLQEKDARGFRVTPPDGEVLSLIVVRKDGEVYAYRNHCPHTGINLEWQPDQFFDPGGGFLQCATHGALFRPEDGYCVRGPCAGDSLEAVPVRVDNGEILVLV</sequence>
<evidence type="ECO:0000256" key="2">
    <source>
        <dbReference type="ARBA" id="ARBA00022723"/>
    </source>
</evidence>
<keyword evidence="4" id="KW-0411">Iron-sulfur</keyword>
<dbReference type="Proteomes" id="UP000031631">
    <property type="component" value="Chromosome"/>
</dbReference>
<evidence type="ECO:0000313" key="6">
    <source>
        <dbReference type="EMBL" id="BAO43344.1"/>
    </source>
</evidence>
<dbReference type="SUPFAM" id="SSF50022">
    <property type="entry name" value="ISP domain"/>
    <property type="match status" value="1"/>
</dbReference>
<accession>A0A7U6JG26</accession>
<dbReference type="OrthoDB" id="9794779at2"/>
<dbReference type="PROSITE" id="PS51296">
    <property type="entry name" value="RIESKE"/>
    <property type="match status" value="1"/>
</dbReference>
<dbReference type="InterPro" id="IPR017941">
    <property type="entry name" value="Rieske_2Fe-2S"/>
</dbReference>
<evidence type="ECO:0000256" key="4">
    <source>
        <dbReference type="ARBA" id="ARBA00023014"/>
    </source>
</evidence>
<protein>
    <submittedName>
        <fullName evidence="6">Rieske 2Fe-2S family protein</fullName>
    </submittedName>
</protein>
<dbReference type="KEGG" id="tbn:TBH_C0399"/>
<keyword evidence="1" id="KW-0001">2Fe-2S</keyword>
<evidence type="ECO:0000256" key="3">
    <source>
        <dbReference type="ARBA" id="ARBA00023004"/>
    </source>
</evidence>
<dbReference type="PANTHER" id="PTHR40261:SF1">
    <property type="entry name" value="RIESKE DOMAIN-CONTAINING PROTEIN"/>
    <property type="match status" value="1"/>
</dbReference>
<dbReference type="RefSeq" id="WP_041064927.1">
    <property type="nucleotide sequence ID" value="NZ_AP012273.1"/>
</dbReference>
<evidence type="ECO:0000313" key="7">
    <source>
        <dbReference type="Proteomes" id="UP000031631"/>
    </source>
</evidence>
<keyword evidence="3" id="KW-0408">Iron</keyword>
<dbReference type="GO" id="GO:0046872">
    <property type="term" value="F:metal ion binding"/>
    <property type="evidence" value="ECO:0007669"/>
    <property type="project" value="UniProtKB-KW"/>
</dbReference>
<evidence type="ECO:0000259" key="5">
    <source>
        <dbReference type="PROSITE" id="PS51296"/>
    </source>
</evidence>
<dbReference type="EMBL" id="AP012273">
    <property type="protein sequence ID" value="BAO43344.1"/>
    <property type="molecule type" value="Genomic_DNA"/>
</dbReference>
<keyword evidence="7" id="KW-1185">Reference proteome</keyword>
<dbReference type="Gene3D" id="2.102.10.10">
    <property type="entry name" value="Rieske [2Fe-2S] iron-sulphur domain"/>
    <property type="match status" value="1"/>
</dbReference>
<evidence type="ECO:0000256" key="1">
    <source>
        <dbReference type="ARBA" id="ARBA00022714"/>
    </source>
</evidence>
<name>A0A7U6JG26_9GAMM</name>
<dbReference type="Pfam" id="PF00355">
    <property type="entry name" value="Rieske"/>
    <property type="match status" value="1"/>
</dbReference>
<dbReference type="InterPro" id="IPR036922">
    <property type="entry name" value="Rieske_2Fe-2S_sf"/>
</dbReference>
<dbReference type="AlphaFoldDB" id="A0A7U6JG26"/>
<feature type="domain" description="Rieske" evidence="5">
    <location>
        <begin position="4"/>
        <end position="110"/>
    </location>
</feature>
<dbReference type="GO" id="GO:0051537">
    <property type="term" value="F:2 iron, 2 sulfur cluster binding"/>
    <property type="evidence" value="ECO:0007669"/>
    <property type="project" value="UniProtKB-KW"/>
</dbReference>
<dbReference type="PANTHER" id="PTHR40261">
    <property type="match status" value="1"/>
</dbReference>
<keyword evidence="2" id="KW-0479">Metal-binding</keyword>
<dbReference type="CDD" id="cd03467">
    <property type="entry name" value="Rieske"/>
    <property type="match status" value="1"/>
</dbReference>
<gene>
    <name evidence="6" type="ORF">TBH_C0399</name>
</gene>
<organism evidence="6 7">
    <name type="scientific">Thiolapillus brandeum</name>
    <dbReference type="NCBI Taxonomy" id="1076588"/>
    <lineage>
        <taxon>Bacteria</taxon>
        <taxon>Pseudomonadati</taxon>
        <taxon>Pseudomonadota</taxon>
        <taxon>Gammaproteobacteria</taxon>
        <taxon>Chromatiales</taxon>
        <taxon>Sedimenticolaceae</taxon>
        <taxon>Thiolapillus</taxon>
    </lineage>
</organism>
<reference evidence="6 7" key="1">
    <citation type="journal article" date="2014" name="PLoS ONE">
        <title>Physiological and genomic features of a novel sulfur-oxidizing gammaproteobacterium belonging to a previously uncultivated symbiotic lineage isolated from a hydrothermal vent.</title>
        <authorList>
            <person name="Nunoura T."/>
            <person name="Takaki Y."/>
            <person name="Kazama H."/>
            <person name="Kakuta J."/>
            <person name="Shimamura S."/>
            <person name="Makita H."/>
            <person name="Hirai M."/>
            <person name="Miyazaki M."/>
            <person name="Takai K."/>
        </authorList>
    </citation>
    <scope>NUCLEOTIDE SEQUENCE [LARGE SCALE GENOMIC DNA]</scope>
    <source>
        <strain evidence="6 7">Hiromi1</strain>
    </source>
</reference>